<dbReference type="InterPro" id="IPR016187">
    <property type="entry name" value="CTDL_fold"/>
</dbReference>
<dbReference type="PROSITE" id="PS50041">
    <property type="entry name" value="C_TYPE_LECTIN_2"/>
    <property type="match status" value="1"/>
</dbReference>
<keyword evidence="1" id="KW-0732">Signal</keyword>
<name>A0AAE1NN70_9EUCA</name>
<sequence length="150" mass="16866">MLLHTSLLTLCLLLSVSAVNLDSPQNQQLINEGTTLDPGTECPNGFHFIADRCVLVDPFLEGSWKLEERDYWIGARDEMSEGTWTWESGNPVAMGSPYWALDNYYDSSNYEIEPRGSTSENCAYLSKARYYYFDDASCSSMKSAICQTPS</sequence>
<dbReference type="InterPro" id="IPR016186">
    <property type="entry name" value="C-type_lectin-like/link_sf"/>
</dbReference>
<evidence type="ECO:0000256" key="1">
    <source>
        <dbReference type="SAM" id="SignalP"/>
    </source>
</evidence>
<feature type="chain" id="PRO_5042146330" description="C-type lectin domain-containing protein" evidence="1">
    <location>
        <begin position="19"/>
        <end position="150"/>
    </location>
</feature>
<reference evidence="3" key="1">
    <citation type="submission" date="2023-11" db="EMBL/GenBank/DDBJ databases">
        <title>Genome assemblies of two species of porcelain crab, Petrolisthes cinctipes and Petrolisthes manimaculis (Anomura: Porcellanidae).</title>
        <authorList>
            <person name="Angst P."/>
        </authorList>
    </citation>
    <scope>NUCLEOTIDE SEQUENCE</scope>
    <source>
        <strain evidence="3">PB745_02</strain>
        <tissue evidence="3">Gill</tissue>
    </source>
</reference>
<dbReference type="AlphaFoldDB" id="A0AAE1NN70"/>
<comment type="caution">
    <text evidence="3">The sequence shown here is derived from an EMBL/GenBank/DDBJ whole genome shotgun (WGS) entry which is preliminary data.</text>
</comment>
<feature type="domain" description="C-type lectin" evidence="2">
    <location>
        <begin position="59"/>
        <end position="147"/>
    </location>
</feature>
<dbReference type="Proteomes" id="UP001292094">
    <property type="component" value="Unassembled WGS sequence"/>
</dbReference>
<accession>A0AAE1NN70</accession>
<dbReference type="EMBL" id="JAWZYT010004617">
    <property type="protein sequence ID" value="KAK4293184.1"/>
    <property type="molecule type" value="Genomic_DNA"/>
</dbReference>
<dbReference type="InterPro" id="IPR001304">
    <property type="entry name" value="C-type_lectin-like"/>
</dbReference>
<dbReference type="Gene3D" id="3.10.100.10">
    <property type="entry name" value="Mannose-Binding Protein A, subunit A"/>
    <property type="match status" value="1"/>
</dbReference>
<protein>
    <recommendedName>
        <fullName evidence="2">C-type lectin domain-containing protein</fullName>
    </recommendedName>
</protein>
<evidence type="ECO:0000313" key="3">
    <source>
        <dbReference type="EMBL" id="KAK4293184.1"/>
    </source>
</evidence>
<organism evidence="3 4">
    <name type="scientific">Petrolisthes manimaculis</name>
    <dbReference type="NCBI Taxonomy" id="1843537"/>
    <lineage>
        <taxon>Eukaryota</taxon>
        <taxon>Metazoa</taxon>
        <taxon>Ecdysozoa</taxon>
        <taxon>Arthropoda</taxon>
        <taxon>Crustacea</taxon>
        <taxon>Multicrustacea</taxon>
        <taxon>Malacostraca</taxon>
        <taxon>Eumalacostraca</taxon>
        <taxon>Eucarida</taxon>
        <taxon>Decapoda</taxon>
        <taxon>Pleocyemata</taxon>
        <taxon>Anomura</taxon>
        <taxon>Galatheoidea</taxon>
        <taxon>Porcellanidae</taxon>
        <taxon>Petrolisthes</taxon>
    </lineage>
</organism>
<keyword evidence="4" id="KW-1185">Reference proteome</keyword>
<gene>
    <name evidence="3" type="ORF">Pmani_034103</name>
</gene>
<evidence type="ECO:0000259" key="2">
    <source>
        <dbReference type="PROSITE" id="PS50041"/>
    </source>
</evidence>
<dbReference type="SUPFAM" id="SSF56436">
    <property type="entry name" value="C-type lectin-like"/>
    <property type="match status" value="1"/>
</dbReference>
<feature type="signal peptide" evidence="1">
    <location>
        <begin position="1"/>
        <end position="18"/>
    </location>
</feature>
<dbReference type="Pfam" id="PF00059">
    <property type="entry name" value="Lectin_C"/>
    <property type="match status" value="1"/>
</dbReference>
<proteinExistence type="predicted"/>
<dbReference type="CDD" id="cd00037">
    <property type="entry name" value="CLECT"/>
    <property type="match status" value="1"/>
</dbReference>
<evidence type="ECO:0000313" key="4">
    <source>
        <dbReference type="Proteomes" id="UP001292094"/>
    </source>
</evidence>